<keyword evidence="1" id="KW-0732">Signal</keyword>
<comment type="caution">
    <text evidence="2">The sequence shown here is derived from an EMBL/GenBank/DDBJ whole genome shotgun (WGS) entry which is preliminary data.</text>
</comment>
<keyword evidence="3" id="KW-1185">Reference proteome</keyword>
<evidence type="ECO:0000313" key="2">
    <source>
        <dbReference type="EMBL" id="MCI27901.1"/>
    </source>
</evidence>
<dbReference type="AlphaFoldDB" id="A0A392QU48"/>
<feature type="non-terminal residue" evidence="2">
    <location>
        <position position="1"/>
    </location>
</feature>
<dbReference type="EMBL" id="LXQA010162145">
    <property type="protein sequence ID" value="MCI27901.1"/>
    <property type="molecule type" value="Genomic_DNA"/>
</dbReference>
<feature type="chain" id="PRO_5017247924" evidence="1">
    <location>
        <begin position="26"/>
        <end position="35"/>
    </location>
</feature>
<sequence>GWPALRATLLLIALFLFWKLRCTQGGAARSAGLVC</sequence>
<protein>
    <submittedName>
        <fullName evidence="2">Uncharacterized protein</fullName>
    </submittedName>
</protein>
<name>A0A392QU48_9FABA</name>
<evidence type="ECO:0000256" key="1">
    <source>
        <dbReference type="SAM" id="SignalP"/>
    </source>
</evidence>
<evidence type="ECO:0000313" key="3">
    <source>
        <dbReference type="Proteomes" id="UP000265520"/>
    </source>
</evidence>
<feature type="signal peptide" evidence="1">
    <location>
        <begin position="1"/>
        <end position="25"/>
    </location>
</feature>
<dbReference type="Proteomes" id="UP000265520">
    <property type="component" value="Unassembled WGS sequence"/>
</dbReference>
<reference evidence="2 3" key="1">
    <citation type="journal article" date="2018" name="Front. Plant Sci.">
        <title>Red Clover (Trifolium pratense) and Zigzag Clover (T. medium) - A Picture of Genomic Similarities and Differences.</title>
        <authorList>
            <person name="Dluhosova J."/>
            <person name="Istvanek J."/>
            <person name="Nedelnik J."/>
            <person name="Repkova J."/>
        </authorList>
    </citation>
    <scope>NUCLEOTIDE SEQUENCE [LARGE SCALE GENOMIC DNA]</scope>
    <source>
        <strain evidence="3">cv. 10/8</strain>
        <tissue evidence="2">Leaf</tissue>
    </source>
</reference>
<organism evidence="2 3">
    <name type="scientific">Trifolium medium</name>
    <dbReference type="NCBI Taxonomy" id="97028"/>
    <lineage>
        <taxon>Eukaryota</taxon>
        <taxon>Viridiplantae</taxon>
        <taxon>Streptophyta</taxon>
        <taxon>Embryophyta</taxon>
        <taxon>Tracheophyta</taxon>
        <taxon>Spermatophyta</taxon>
        <taxon>Magnoliopsida</taxon>
        <taxon>eudicotyledons</taxon>
        <taxon>Gunneridae</taxon>
        <taxon>Pentapetalae</taxon>
        <taxon>rosids</taxon>
        <taxon>fabids</taxon>
        <taxon>Fabales</taxon>
        <taxon>Fabaceae</taxon>
        <taxon>Papilionoideae</taxon>
        <taxon>50 kb inversion clade</taxon>
        <taxon>NPAAA clade</taxon>
        <taxon>Hologalegina</taxon>
        <taxon>IRL clade</taxon>
        <taxon>Trifolieae</taxon>
        <taxon>Trifolium</taxon>
    </lineage>
</organism>
<proteinExistence type="predicted"/>
<accession>A0A392QU48</accession>